<name>A0A645AD01_9ZZZZ</name>
<evidence type="ECO:0008006" key="2">
    <source>
        <dbReference type="Google" id="ProtNLM"/>
    </source>
</evidence>
<proteinExistence type="predicted"/>
<dbReference type="EMBL" id="VSSQ01013028">
    <property type="protein sequence ID" value="MPM50578.1"/>
    <property type="molecule type" value="Genomic_DNA"/>
</dbReference>
<gene>
    <name evidence="1" type="ORF">SDC9_97320</name>
</gene>
<protein>
    <recommendedName>
        <fullName evidence="2">HNH domain-containing protein</fullName>
    </recommendedName>
</protein>
<evidence type="ECO:0000313" key="1">
    <source>
        <dbReference type="EMBL" id="MPM50578.1"/>
    </source>
</evidence>
<organism evidence="1">
    <name type="scientific">bioreactor metagenome</name>
    <dbReference type="NCBI Taxonomy" id="1076179"/>
    <lineage>
        <taxon>unclassified sequences</taxon>
        <taxon>metagenomes</taxon>
        <taxon>ecological metagenomes</taxon>
    </lineage>
</organism>
<reference evidence="1" key="1">
    <citation type="submission" date="2019-08" db="EMBL/GenBank/DDBJ databases">
        <authorList>
            <person name="Kucharzyk K."/>
            <person name="Murdoch R.W."/>
            <person name="Higgins S."/>
            <person name="Loffler F."/>
        </authorList>
    </citation>
    <scope>NUCLEOTIDE SEQUENCE</scope>
</reference>
<dbReference type="AlphaFoldDB" id="A0A645AD01"/>
<accession>A0A645AD01</accession>
<comment type="caution">
    <text evidence="1">The sequence shown here is derived from an EMBL/GenBank/DDBJ whole genome shotgun (WGS) entry which is preliminary data.</text>
</comment>
<sequence>MKFQLINKPILDLPLFKLIGNKVSKLSDNDYPELQIEFDYDDDGFPEGKVKEHLHKYFERSAKAVNQKKKNVLNNIGTLYCEVCGFDFVEIYGELGYGFAECHHLYPVSSLQPNHITKIGELCIVCSNCHRMIHKAAKTTGHLLTIIELQKIINNNQLGKRYISLLKRRR</sequence>